<dbReference type="Pfam" id="PF03060">
    <property type="entry name" value="NMO"/>
    <property type="match status" value="1"/>
</dbReference>
<evidence type="ECO:0000313" key="5">
    <source>
        <dbReference type="Proteomes" id="UP001597068"/>
    </source>
</evidence>
<dbReference type="InterPro" id="IPR004136">
    <property type="entry name" value="NMO"/>
</dbReference>
<evidence type="ECO:0000313" key="4">
    <source>
        <dbReference type="EMBL" id="MFD0924608.1"/>
    </source>
</evidence>
<keyword evidence="1" id="KW-0285">Flavoprotein</keyword>
<keyword evidence="3 4" id="KW-0560">Oxidoreductase</keyword>
<proteinExistence type="predicted"/>
<dbReference type="EMBL" id="JBHTIL010000001">
    <property type="protein sequence ID" value="MFD0924608.1"/>
    <property type="molecule type" value="Genomic_DNA"/>
</dbReference>
<comment type="caution">
    <text evidence="4">The sequence shown here is derived from an EMBL/GenBank/DDBJ whole genome shotgun (WGS) entry which is preliminary data.</text>
</comment>
<dbReference type="EC" id="1.13.12.-" evidence="4"/>
<accession>A0ABW3G3L3</accession>
<dbReference type="Gene3D" id="3.20.20.70">
    <property type="entry name" value="Aldolase class I"/>
    <property type="match status" value="1"/>
</dbReference>
<dbReference type="SUPFAM" id="SSF51412">
    <property type="entry name" value="Inosine monophosphate dehydrogenase (IMPDH)"/>
    <property type="match status" value="1"/>
</dbReference>
<keyword evidence="5" id="KW-1185">Reference proteome</keyword>
<dbReference type="CDD" id="cd04730">
    <property type="entry name" value="NPD_like"/>
    <property type="match status" value="1"/>
</dbReference>
<evidence type="ECO:0000256" key="1">
    <source>
        <dbReference type="ARBA" id="ARBA00022630"/>
    </source>
</evidence>
<reference evidence="5" key="1">
    <citation type="journal article" date="2019" name="Int. J. Syst. Evol. Microbiol.">
        <title>The Global Catalogue of Microorganisms (GCM) 10K type strain sequencing project: providing services to taxonomists for standard genome sequencing and annotation.</title>
        <authorList>
            <consortium name="The Broad Institute Genomics Platform"/>
            <consortium name="The Broad Institute Genome Sequencing Center for Infectious Disease"/>
            <person name="Wu L."/>
            <person name="Ma J."/>
        </authorList>
    </citation>
    <scope>NUCLEOTIDE SEQUENCE [LARGE SCALE GENOMIC DNA]</scope>
    <source>
        <strain evidence="5">CCUG 50873</strain>
    </source>
</reference>
<protein>
    <submittedName>
        <fullName evidence="4">Nitronate monooxygenase</fullName>
        <ecNumber evidence="4">1.13.12.-</ecNumber>
    </submittedName>
</protein>
<dbReference type="RefSeq" id="WP_253647992.1">
    <property type="nucleotide sequence ID" value="NZ_BAAAMO010000002.1"/>
</dbReference>
<keyword evidence="2" id="KW-0288">FMN</keyword>
<name>A0ABW3G3L3_9NOCA</name>
<evidence type="ECO:0000256" key="2">
    <source>
        <dbReference type="ARBA" id="ARBA00022643"/>
    </source>
</evidence>
<evidence type="ECO:0000256" key="3">
    <source>
        <dbReference type="ARBA" id="ARBA00023002"/>
    </source>
</evidence>
<dbReference type="Proteomes" id="UP001597068">
    <property type="component" value="Unassembled WGS sequence"/>
</dbReference>
<dbReference type="GO" id="GO:0004497">
    <property type="term" value="F:monooxygenase activity"/>
    <property type="evidence" value="ECO:0007669"/>
    <property type="project" value="UniProtKB-KW"/>
</dbReference>
<dbReference type="InterPro" id="IPR013785">
    <property type="entry name" value="Aldolase_TIM"/>
</dbReference>
<sequence>MGGAAGGALAGAISRAGGLGMVGMGSTGSAERLSAELALLDTGGRPVGVGLVDWRMRQDPDLLRTAIAAHPTLLSVSFGGDLDWVATARSEGITTTTQVATVAEALRAQDAGVDVVVARGLEGGGHGGPQVGALPLLCAVLDALDIPVLAAGGVASARGLAAVLAAGAAGAWIGTLFSACTESLADDRTRAVLAAADETTTEVTTRFDHAAGFPWPEHLPQRVISSAGADSSPVDAGQGVGMVGAPRPAADVLADLTTGAAELLGRWSS</sequence>
<organism evidence="4 5">
    <name type="scientific">Williamsia deligens</name>
    <dbReference type="NCBI Taxonomy" id="321325"/>
    <lineage>
        <taxon>Bacteria</taxon>
        <taxon>Bacillati</taxon>
        <taxon>Actinomycetota</taxon>
        <taxon>Actinomycetes</taxon>
        <taxon>Mycobacteriales</taxon>
        <taxon>Nocardiaceae</taxon>
        <taxon>Williamsia</taxon>
    </lineage>
</organism>
<dbReference type="PANTHER" id="PTHR32332">
    <property type="entry name" value="2-NITROPROPANE DIOXYGENASE"/>
    <property type="match status" value="1"/>
</dbReference>
<gene>
    <name evidence="4" type="ORF">ACFQ04_02545</name>
</gene>
<keyword evidence="4" id="KW-0503">Monooxygenase</keyword>